<evidence type="ECO:0000256" key="4">
    <source>
        <dbReference type="ARBA" id="ARBA00022989"/>
    </source>
</evidence>
<organism evidence="8 9">
    <name type="scientific">Sphingomonas guangdongensis</name>
    <dbReference type="NCBI Taxonomy" id="1141890"/>
    <lineage>
        <taxon>Bacteria</taxon>
        <taxon>Pseudomonadati</taxon>
        <taxon>Pseudomonadota</taxon>
        <taxon>Alphaproteobacteria</taxon>
        <taxon>Sphingomonadales</taxon>
        <taxon>Sphingomonadaceae</taxon>
        <taxon>Sphingomonas</taxon>
    </lineage>
</organism>
<evidence type="ECO:0000256" key="1">
    <source>
        <dbReference type="ARBA" id="ARBA00004651"/>
    </source>
</evidence>
<protein>
    <submittedName>
        <fullName evidence="8">Membrane protein</fullName>
    </submittedName>
</protein>
<feature type="transmembrane region" description="Helical" evidence="7">
    <location>
        <begin position="223"/>
        <end position="246"/>
    </location>
</feature>
<keyword evidence="2" id="KW-1003">Cell membrane</keyword>
<evidence type="ECO:0000313" key="9">
    <source>
        <dbReference type="Proteomes" id="UP000219494"/>
    </source>
</evidence>
<feature type="transmembrane region" description="Helical" evidence="7">
    <location>
        <begin position="36"/>
        <end position="65"/>
    </location>
</feature>
<reference evidence="8 9" key="1">
    <citation type="submission" date="2017-07" db="EMBL/GenBank/DDBJ databases">
        <authorList>
            <person name="Sun Z.S."/>
            <person name="Albrecht U."/>
            <person name="Echele G."/>
            <person name="Lee C.C."/>
        </authorList>
    </citation>
    <scope>NUCLEOTIDE SEQUENCE [LARGE SCALE GENOMIC DNA]</scope>
    <source>
        <strain evidence="8 9">CGMCC 1.12672</strain>
    </source>
</reference>
<gene>
    <name evidence="8" type="ORF">SAMN06297144_2417</name>
</gene>
<dbReference type="GO" id="GO:0005886">
    <property type="term" value="C:plasma membrane"/>
    <property type="evidence" value="ECO:0007669"/>
    <property type="project" value="UniProtKB-SubCell"/>
</dbReference>
<name>A0A285R0R2_9SPHN</name>
<keyword evidence="4 7" id="KW-1133">Transmembrane helix</keyword>
<proteinExistence type="predicted"/>
<keyword evidence="9" id="KW-1185">Reference proteome</keyword>
<feature type="region of interest" description="Disordered" evidence="6">
    <location>
        <begin position="312"/>
        <end position="339"/>
    </location>
</feature>
<keyword evidence="3 7" id="KW-0812">Transmembrane</keyword>
<evidence type="ECO:0000256" key="6">
    <source>
        <dbReference type="SAM" id="MobiDB-lite"/>
    </source>
</evidence>
<feature type="compositionally biased region" description="Basic and acidic residues" evidence="6">
    <location>
        <begin position="312"/>
        <end position="321"/>
    </location>
</feature>
<feature type="transmembrane region" description="Helical" evidence="7">
    <location>
        <begin position="191"/>
        <end position="211"/>
    </location>
</feature>
<dbReference type="PANTHER" id="PTHR30213:SF0">
    <property type="entry name" value="UPF0761 MEMBRANE PROTEIN YIHY"/>
    <property type="match status" value="1"/>
</dbReference>
<dbReference type="EMBL" id="OBMI01000002">
    <property type="protein sequence ID" value="SOB87289.1"/>
    <property type="molecule type" value="Genomic_DNA"/>
</dbReference>
<comment type="subcellular location">
    <subcellularLocation>
        <location evidence="1">Cell membrane</location>
        <topology evidence="1">Multi-pass membrane protein</topology>
    </subcellularLocation>
</comment>
<evidence type="ECO:0000256" key="3">
    <source>
        <dbReference type="ARBA" id="ARBA00022692"/>
    </source>
</evidence>
<dbReference type="NCBIfam" id="TIGR00765">
    <property type="entry name" value="yihY_not_rbn"/>
    <property type="match status" value="1"/>
</dbReference>
<feature type="transmembrane region" description="Helical" evidence="7">
    <location>
        <begin position="143"/>
        <end position="171"/>
    </location>
</feature>
<evidence type="ECO:0000256" key="5">
    <source>
        <dbReference type="ARBA" id="ARBA00023136"/>
    </source>
</evidence>
<keyword evidence="5 7" id="KW-0472">Membrane</keyword>
<dbReference type="PANTHER" id="PTHR30213">
    <property type="entry name" value="INNER MEMBRANE PROTEIN YHJD"/>
    <property type="match status" value="1"/>
</dbReference>
<evidence type="ECO:0000313" key="8">
    <source>
        <dbReference type="EMBL" id="SOB87289.1"/>
    </source>
</evidence>
<dbReference type="Proteomes" id="UP000219494">
    <property type="component" value="Unassembled WGS sequence"/>
</dbReference>
<dbReference type="AlphaFoldDB" id="A0A285R0R2"/>
<dbReference type="RefSeq" id="WP_097064194.1">
    <property type="nucleotide sequence ID" value="NZ_OBMI01000002.1"/>
</dbReference>
<dbReference type="OrthoDB" id="9781030at2"/>
<evidence type="ECO:0000256" key="2">
    <source>
        <dbReference type="ARBA" id="ARBA00022475"/>
    </source>
</evidence>
<feature type="transmembrane region" description="Helical" evidence="7">
    <location>
        <begin position="258"/>
        <end position="279"/>
    </location>
</feature>
<evidence type="ECO:0000256" key="7">
    <source>
        <dbReference type="SAM" id="Phobius"/>
    </source>
</evidence>
<accession>A0A285R0R2</accession>
<dbReference type="Pfam" id="PF03631">
    <property type="entry name" value="Virul_fac_BrkB"/>
    <property type="match status" value="1"/>
</dbReference>
<feature type="transmembrane region" description="Helical" evidence="7">
    <location>
        <begin position="107"/>
        <end position="131"/>
    </location>
</feature>
<sequence>MAQNSGRAATTPWQFDGAAWKAVLLRAWNEASADNIGLVAAGVAFYGFLAIVPVLGAIVLSYGLIATPETVIANVRALAAAMPRDAALLIGEQLLNVVQTSDGKKGLGLLLALALAIFGARNGAGAIITALNIAYEEKEKRSFIWLNLTTLAMTAAGVAAILVAVVAIGALAALEEVLPAAPGIVVAVGKITTYAVMTLAGATAAAALYRFGPSRHQARWTWLTPGSLLAATGWLLLTLGFGIYVANFGNYNATYGSLSAVVVLLTWLYLSSYILLLGAELNAECEHQTAQDSTTGAARPLGTRGAYTADHVVGDDDKAPRGEPTPAPTQRTPAVTPKSARARGRAIAPLVAGRVAASAAKRAGVPVGTAPLALLSAGIALVTRPERRTRGIMALAAGGLLLWRRSRQPPTIR</sequence>
<dbReference type="InterPro" id="IPR017039">
    <property type="entry name" value="Virul_fac_BrkB"/>
</dbReference>